<organism evidence="8 9">
    <name type="scientific">Phaedon cochleariae</name>
    <name type="common">Mustard beetle</name>
    <dbReference type="NCBI Taxonomy" id="80249"/>
    <lineage>
        <taxon>Eukaryota</taxon>
        <taxon>Metazoa</taxon>
        <taxon>Ecdysozoa</taxon>
        <taxon>Arthropoda</taxon>
        <taxon>Hexapoda</taxon>
        <taxon>Insecta</taxon>
        <taxon>Pterygota</taxon>
        <taxon>Neoptera</taxon>
        <taxon>Endopterygota</taxon>
        <taxon>Coleoptera</taxon>
        <taxon>Polyphaga</taxon>
        <taxon>Cucujiformia</taxon>
        <taxon>Chrysomeloidea</taxon>
        <taxon>Chrysomelidae</taxon>
        <taxon>Chrysomelinae</taxon>
        <taxon>Chrysomelini</taxon>
        <taxon>Phaedon</taxon>
    </lineage>
</organism>
<comment type="subcellular location">
    <subcellularLocation>
        <location evidence="1">Secreted</location>
    </subcellularLocation>
</comment>
<keyword evidence="5" id="KW-1015">Disulfide bond</keyword>
<dbReference type="Proteomes" id="UP001153737">
    <property type="component" value="Chromosome 8"/>
</dbReference>
<feature type="compositionally biased region" description="Basic residues" evidence="6">
    <location>
        <begin position="65"/>
        <end position="74"/>
    </location>
</feature>
<evidence type="ECO:0000256" key="3">
    <source>
        <dbReference type="ARBA" id="ARBA00022729"/>
    </source>
</evidence>
<evidence type="ECO:0000313" key="8">
    <source>
        <dbReference type="EMBL" id="CAH1179490.1"/>
    </source>
</evidence>
<dbReference type="PROSITE" id="PS50092">
    <property type="entry name" value="TSP1"/>
    <property type="match status" value="1"/>
</dbReference>
<dbReference type="InterPro" id="IPR052065">
    <property type="entry name" value="Compl_asym_regulator"/>
</dbReference>
<dbReference type="InterPro" id="IPR036383">
    <property type="entry name" value="TSP1_rpt_sf"/>
</dbReference>
<dbReference type="PANTHER" id="PTHR22906:SF43">
    <property type="entry name" value="PROPERDIN"/>
    <property type="match status" value="1"/>
</dbReference>
<keyword evidence="4" id="KW-0677">Repeat</keyword>
<feature type="signal peptide" evidence="7">
    <location>
        <begin position="1"/>
        <end position="21"/>
    </location>
</feature>
<dbReference type="Gene3D" id="2.20.100.10">
    <property type="entry name" value="Thrombospondin type-1 (TSP1) repeat"/>
    <property type="match status" value="1"/>
</dbReference>
<proteinExistence type="predicted"/>
<dbReference type="SMART" id="SM00209">
    <property type="entry name" value="TSP1"/>
    <property type="match status" value="1"/>
</dbReference>
<evidence type="ECO:0000256" key="1">
    <source>
        <dbReference type="ARBA" id="ARBA00004613"/>
    </source>
</evidence>
<dbReference type="AlphaFoldDB" id="A0A9P0DY42"/>
<keyword evidence="9" id="KW-1185">Reference proteome</keyword>
<keyword evidence="3 7" id="KW-0732">Signal</keyword>
<protein>
    <submittedName>
        <fullName evidence="8">Uncharacterized protein</fullName>
    </submittedName>
</protein>
<reference evidence="8" key="1">
    <citation type="submission" date="2022-01" db="EMBL/GenBank/DDBJ databases">
        <authorList>
            <person name="King R."/>
        </authorList>
    </citation>
    <scope>NUCLEOTIDE SEQUENCE</scope>
</reference>
<gene>
    <name evidence="8" type="ORF">PHAECO_LOCUS11820</name>
</gene>
<evidence type="ECO:0000256" key="4">
    <source>
        <dbReference type="ARBA" id="ARBA00022737"/>
    </source>
</evidence>
<evidence type="ECO:0000256" key="5">
    <source>
        <dbReference type="ARBA" id="ARBA00023157"/>
    </source>
</evidence>
<feature type="compositionally biased region" description="Basic and acidic residues" evidence="6">
    <location>
        <begin position="89"/>
        <end position="100"/>
    </location>
</feature>
<dbReference type="SUPFAM" id="SSF82895">
    <property type="entry name" value="TSP-1 type 1 repeat"/>
    <property type="match status" value="1"/>
</dbReference>
<sequence length="159" mass="18156">MSTSAITICVYILVLHHLAETSHIIDNYNIDNHVVGPRDCVNNKNIQKLAIDPNLNQLRHKLSKFIKGNKHKKREATTSSGKHKTAGNPKDEKAENKSETDQQWDEWSPWSSCSVSCGKGRHIRWRHCRQKCDGVETEMEQKLCQLPACPQKLFGLIKL</sequence>
<dbReference type="Pfam" id="PF00090">
    <property type="entry name" value="TSP_1"/>
    <property type="match status" value="1"/>
</dbReference>
<evidence type="ECO:0000256" key="6">
    <source>
        <dbReference type="SAM" id="MobiDB-lite"/>
    </source>
</evidence>
<dbReference type="OrthoDB" id="5989160at2759"/>
<evidence type="ECO:0000256" key="2">
    <source>
        <dbReference type="ARBA" id="ARBA00022525"/>
    </source>
</evidence>
<dbReference type="EMBL" id="OU896714">
    <property type="protein sequence ID" value="CAH1179490.1"/>
    <property type="molecule type" value="Genomic_DNA"/>
</dbReference>
<feature type="chain" id="PRO_5040223548" evidence="7">
    <location>
        <begin position="22"/>
        <end position="159"/>
    </location>
</feature>
<accession>A0A9P0DY42</accession>
<dbReference type="PANTHER" id="PTHR22906">
    <property type="entry name" value="PROPERDIN"/>
    <property type="match status" value="1"/>
</dbReference>
<dbReference type="InterPro" id="IPR000884">
    <property type="entry name" value="TSP1_rpt"/>
</dbReference>
<name>A0A9P0DY42_PHACE</name>
<reference evidence="8" key="2">
    <citation type="submission" date="2022-10" db="EMBL/GenBank/DDBJ databases">
        <authorList>
            <consortium name="ENA_rothamsted_submissions"/>
            <consortium name="culmorum"/>
            <person name="King R."/>
        </authorList>
    </citation>
    <scope>NUCLEOTIDE SEQUENCE</scope>
</reference>
<keyword evidence="2" id="KW-0964">Secreted</keyword>
<evidence type="ECO:0000256" key="7">
    <source>
        <dbReference type="SAM" id="SignalP"/>
    </source>
</evidence>
<evidence type="ECO:0000313" key="9">
    <source>
        <dbReference type="Proteomes" id="UP001153737"/>
    </source>
</evidence>
<feature type="region of interest" description="Disordered" evidence="6">
    <location>
        <begin position="65"/>
        <end position="102"/>
    </location>
</feature>